<dbReference type="Proteomes" id="UP000178040">
    <property type="component" value="Unassembled WGS sequence"/>
</dbReference>
<evidence type="ECO:0000313" key="8">
    <source>
        <dbReference type="Proteomes" id="UP000178040"/>
    </source>
</evidence>
<feature type="transmembrane region" description="Helical" evidence="5">
    <location>
        <begin position="6"/>
        <end position="25"/>
    </location>
</feature>
<dbReference type="Pfam" id="PF01699">
    <property type="entry name" value="Na_Ca_ex"/>
    <property type="match status" value="2"/>
</dbReference>
<feature type="transmembrane region" description="Helical" evidence="5">
    <location>
        <begin position="216"/>
        <end position="235"/>
    </location>
</feature>
<feature type="transmembrane region" description="Helical" evidence="5">
    <location>
        <begin position="100"/>
        <end position="121"/>
    </location>
</feature>
<evidence type="ECO:0000256" key="4">
    <source>
        <dbReference type="ARBA" id="ARBA00023136"/>
    </source>
</evidence>
<protein>
    <recommendedName>
        <fullName evidence="6">Sodium/calcium exchanger membrane region domain-containing protein</fullName>
    </recommendedName>
</protein>
<evidence type="ECO:0000256" key="5">
    <source>
        <dbReference type="SAM" id="Phobius"/>
    </source>
</evidence>
<feature type="transmembrane region" description="Helical" evidence="5">
    <location>
        <begin position="277"/>
        <end position="296"/>
    </location>
</feature>
<comment type="subcellular location">
    <subcellularLocation>
        <location evidence="1">Membrane</location>
        <topology evidence="1">Multi-pass membrane protein</topology>
    </subcellularLocation>
</comment>
<proteinExistence type="predicted"/>
<dbReference type="GO" id="GO:0008273">
    <property type="term" value="F:calcium, potassium:sodium antiporter activity"/>
    <property type="evidence" value="ECO:0007669"/>
    <property type="project" value="TreeGrafter"/>
</dbReference>
<evidence type="ECO:0000259" key="6">
    <source>
        <dbReference type="Pfam" id="PF01699"/>
    </source>
</evidence>
<evidence type="ECO:0000256" key="1">
    <source>
        <dbReference type="ARBA" id="ARBA00004141"/>
    </source>
</evidence>
<feature type="domain" description="Sodium/calcium exchanger membrane region" evidence="6">
    <location>
        <begin position="7"/>
        <end position="146"/>
    </location>
</feature>
<accession>A0A1F7IIA7</accession>
<evidence type="ECO:0000313" key="7">
    <source>
        <dbReference type="EMBL" id="OGK43083.1"/>
    </source>
</evidence>
<dbReference type="InterPro" id="IPR044880">
    <property type="entry name" value="NCX_ion-bd_dom_sf"/>
</dbReference>
<name>A0A1F7IIA7_9BACT</name>
<dbReference type="GO" id="GO:0005886">
    <property type="term" value="C:plasma membrane"/>
    <property type="evidence" value="ECO:0007669"/>
    <property type="project" value="TreeGrafter"/>
</dbReference>
<dbReference type="GO" id="GO:0005262">
    <property type="term" value="F:calcium channel activity"/>
    <property type="evidence" value="ECO:0007669"/>
    <property type="project" value="TreeGrafter"/>
</dbReference>
<feature type="transmembrane region" description="Helical" evidence="5">
    <location>
        <begin position="182"/>
        <end position="204"/>
    </location>
</feature>
<evidence type="ECO:0000256" key="2">
    <source>
        <dbReference type="ARBA" id="ARBA00022692"/>
    </source>
</evidence>
<feature type="domain" description="Sodium/calcium exchanger membrane region" evidence="6">
    <location>
        <begin position="181"/>
        <end position="322"/>
    </location>
</feature>
<dbReference type="GO" id="GO:0006874">
    <property type="term" value="P:intracellular calcium ion homeostasis"/>
    <property type="evidence" value="ECO:0007669"/>
    <property type="project" value="TreeGrafter"/>
</dbReference>
<dbReference type="InterPro" id="IPR004837">
    <property type="entry name" value="NaCa_Exmemb"/>
</dbReference>
<keyword evidence="2 5" id="KW-0812">Transmembrane</keyword>
<feature type="transmembrane region" description="Helical" evidence="5">
    <location>
        <begin position="127"/>
        <end position="147"/>
    </location>
</feature>
<dbReference type="EMBL" id="MGAI01000059">
    <property type="protein sequence ID" value="OGK43083.1"/>
    <property type="molecule type" value="Genomic_DNA"/>
</dbReference>
<dbReference type="InterPro" id="IPR004481">
    <property type="entry name" value="K/Na/Ca-exchanger"/>
</dbReference>
<feature type="transmembrane region" description="Helical" evidence="5">
    <location>
        <begin position="37"/>
        <end position="64"/>
    </location>
</feature>
<organism evidence="7 8">
    <name type="scientific">Candidatus Roizmanbacteria bacterium RIFCSPLOWO2_01_FULL_37_16</name>
    <dbReference type="NCBI Taxonomy" id="1802058"/>
    <lineage>
        <taxon>Bacteria</taxon>
        <taxon>Candidatus Roizmaniibacteriota</taxon>
    </lineage>
</organism>
<keyword evidence="4 5" id="KW-0472">Membrane</keyword>
<feature type="transmembrane region" description="Helical" evidence="5">
    <location>
        <begin position="70"/>
        <end position="93"/>
    </location>
</feature>
<keyword evidence="3 5" id="KW-1133">Transmembrane helix</keyword>
<feature type="transmembrane region" description="Helical" evidence="5">
    <location>
        <begin position="255"/>
        <end position="271"/>
    </location>
</feature>
<evidence type="ECO:0000256" key="3">
    <source>
        <dbReference type="ARBA" id="ARBA00022989"/>
    </source>
</evidence>
<gene>
    <name evidence="7" type="ORF">A3B40_02375</name>
</gene>
<sequence length="326" mass="35479">MDLVIIILFLLIGTVIIGKGTDWFTDSLIPVARKLGVSGVAVGLILVSVAVSLPEILVAGYGALQGYPNLSLGVALGSIICNIGLMTGLSALVRPLKVHAYVILRDGIFSVVVPILVFAVAQGKELTRFEGLAFMLLFIPYVINVFLQEKLANKLQKQKEFEDVQIKLRLLGFDIGKLKSGWISFFLGLGLLIFGAQLFTNTLIQIVNIFPVNELLVGLTIGAVGPSIPNIFAAYKATKKGMGDVAVSETLGSNIFTLLVTMGFLAFLSPIKITERWIYFDIPVMIVMSFMLLIFMTTRKTISKFEGSILLGSYILALLTQVFLIK</sequence>
<comment type="caution">
    <text evidence="7">The sequence shown here is derived from an EMBL/GenBank/DDBJ whole genome shotgun (WGS) entry which is preliminary data.</text>
</comment>
<dbReference type="AlphaFoldDB" id="A0A1F7IIA7"/>
<dbReference type="Gene3D" id="1.20.1420.30">
    <property type="entry name" value="NCX, central ion-binding region"/>
    <property type="match status" value="1"/>
</dbReference>
<dbReference type="PANTHER" id="PTHR10846">
    <property type="entry name" value="SODIUM/POTASSIUM/CALCIUM EXCHANGER"/>
    <property type="match status" value="1"/>
</dbReference>
<feature type="transmembrane region" description="Helical" evidence="5">
    <location>
        <begin position="308"/>
        <end position="325"/>
    </location>
</feature>
<dbReference type="PANTHER" id="PTHR10846:SF8">
    <property type="entry name" value="INNER MEMBRANE PROTEIN YRBG"/>
    <property type="match status" value="1"/>
</dbReference>
<reference evidence="7 8" key="1">
    <citation type="journal article" date="2016" name="Nat. Commun.">
        <title>Thousands of microbial genomes shed light on interconnected biogeochemical processes in an aquifer system.</title>
        <authorList>
            <person name="Anantharaman K."/>
            <person name="Brown C.T."/>
            <person name="Hug L.A."/>
            <person name="Sharon I."/>
            <person name="Castelle C.J."/>
            <person name="Probst A.J."/>
            <person name="Thomas B.C."/>
            <person name="Singh A."/>
            <person name="Wilkins M.J."/>
            <person name="Karaoz U."/>
            <person name="Brodie E.L."/>
            <person name="Williams K.H."/>
            <person name="Hubbard S.S."/>
            <person name="Banfield J.F."/>
        </authorList>
    </citation>
    <scope>NUCLEOTIDE SEQUENCE [LARGE SCALE GENOMIC DNA]</scope>
</reference>